<feature type="domain" description="C-type lectin" evidence="2">
    <location>
        <begin position="36"/>
        <end position="160"/>
    </location>
</feature>
<dbReference type="AlphaFoldDB" id="A0AAV2SCC3"/>
<name>A0AAV2SCC3_MEGNR</name>
<dbReference type="SMART" id="SM00034">
    <property type="entry name" value="CLECT"/>
    <property type="match status" value="2"/>
</dbReference>
<dbReference type="PANTHER" id="PTHR15028">
    <property type="entry name" value="CD72-RELATED"/>
    <property type="match status" value="1"/>
</dbReference>
<keyword evidence="1" id="KW-0732">Signal</keyword>
<evidence type="ECO:0000259" key="2">
    <source>
        <dbReference type="PROSITE" id="PS50041"/>
    </source>
</evidence>
<dbReference type="InterPro" id="IPR039689">
    <property type="entry name" value="CD72"/>
</dbReference>
<feature type="domain" description="C-type lectin" evidence="2">
    <location>
        <begin position="178"/>
        <end position="286"/>
    </location>
</feature>
<feature type="signal peptide" evidence="1">
    <location>
        <begin position="1"/>
        <end position="22"/>
    </location>
</feature>
<sequence length="308" mass="34460">MKVLVIFQVATLITAGSHLCMGEQVYTSCPGGFQLIGGECLWIDSMVIAANYTEAEAICQELDAHLVNLTDANLLSHIFQYITSQDKQNAGYWTGARRSTNGSNVWQWGSNDSVAAIRLGTPLWGDWGGGDQGPDNEFGDCGLLFKSENYFLHNTWCDDNLFSPICHFKDCVPPYKAIGDHCFYVDYLTSDTWSNTKLLCENLNGTMAKINDANLLWDIVYYIREMGLTSSSYWIGGHQVAPGSPWIWTDRTKMPMGTPYWGDDDQDQQYPYDSSLNCAMLDKGEYFFIVNGDCDTAVNGVICEYTDI</sequence>
<proteinExistence type="predicted"/>
<reference evidence="3 4" key="1">
    <citation type="submission" date="2024-05" db="EMBL/GenBank/DDBJ databases">
        <authorList>
            <person name="Wallberg A."/>
        </authorList>
    </citation>
    <scope>NUCLEOTIDE SEQUENCE [LARGE SCALE GENOMIC DNA]</scope>
</reference>
<dbReference type="Gene3D" id="3.10.100.10">
    <property type="entry name" value="Mannose-Binding Protein A, subunit A"/>
    <property type="match status" value="2"/>
</dbReference>
<dbReference type="InterPro" id="IPR016187">
    <property type="entry name" value="CTDL_fold"/>
</dbReference>
<keyword evidence="4" id="KW-1185">Reference proteome</keyword>
<comment type="caution">
    <text evidence="3">The sequence shown here is derived from an EMBL/GenBank/DDBJ whole genome shotgun (WGS) entry which is preliminary data.</text>
</comment>
<accession>A0AAV2SCC3</accession>
<dbReference type="InterPro" id="IPR016186">
    <property type="entry name" value="C-type_lectin-like/link_sf"/>
</dbReference>
<feature type="chain" id="PRO_5043999454" description="C-type lectin domain-containing protein" evidence="1">
    <location>
        <begin position="23"/>
        <end position="308"/>
    </location>
</feature>
<dbReference type="PROSITE" id="PS50041">
    <property type="entry name" value="C_TYPE_LECTIN_2"/>
    <property type="match status" value="2"/>
</dbReference>
<dbReference type="SUPFAM" id="SSF56436">
    <property type="entry name" value="C-type lectin-like"/>
    <property type="match status" value="2"/>
</dbReference>
<evidence type="ECO:0000256" key="1">
    <source>
        <dbReference type="SAM" id="SignalP"/>
    </source>
</evidence>
<dbReference type="Pfam" id="PF00059">
    <property type="entry name" value="Lectin_C"/>
    <property type="match status" value="2"/>
</dbReference>
<dbReference type="PANTHER" id="PTHR15028:SF6">
    <property type="entry name" value="B-CELL DIFFERENTIATION ANTIGEN CD72"/>
    <property type="match status" value="1"/>
</dbReference>
<dbReference type="CDD" id="cd00037">
    <property type="entry name" value="CLECT"/>
    <property type="match status" value="2"/>
</dbReference>
<dbReference type="InterPro" id="IPR001304">
    <property type="entry name" value="C-type_lectin-like"/>
</dbReference>
<dbReference type="Proteomes" id="UP001497623">
    <property type="component" value="Unassembled WGS sequence"/>
</dbReference>
<evidence type="ECO:0000313" key="3">
    <source>
        <dbReference type="EMBL" id="CAL4184412.1"/>
    </source>
</evidence>
<evidence type="ECO:0000313" key="4">
    <source>
        <dbReference type="Proteomes" id="UP001497623"/>
    </source>
</evidence>
<feature type="non-terminal residue" evidence="3">
    <location>
        <position position="308"/>
    </location>
</feature>
<dbReference type="GO" id="GO:0004888">
    <property type="term" value="F:transmembrane signaling receptor activity"/>
    <property type="evidence" value="ECO:0007669"/>
    <property type="project" value="InterPro"/>
</dbReference>
<organism evidence="3 4">
    <name type="scientific">Meganyctiphanes norvegica</name>
    <name type="common">Northern krill</name>
    <name type="synonym">Thysanopoda norvegica</name>
    <dbReference type="NCBI Taxonomy" id="48144"/>
    <lineage>
        <taxon>Eukaryota</taxon>
        <taxon>Metazoa</taxon>
        <taxon>Ecdysozoa</taxon>
        <taxon>Arthropoda</taxon>
        <taxon>Crustacea</taxon>
        <taxon>Multicrustacea</taxon>
        <taxon>Malacostraca</taxon>
        <taxon>Eumalacostraca</taxon>
        <taxon>Eucarida</taxon>
        <taxon>Euphausiacea</taxon>
        <taxon>Euphausiidae</taxon>
        <taxon>Meganyctiphanes</taxon>
    </lineage>
</organism>
<protein>
    <recommendedName>
        <fullName evidence="2">C-type lectin domain-containing protein</fullName>
    </recommendedName>
</protein>
<dbReference type="GO" id="GO:0005886">
    <property type="term" value="C:plasma membrane"/>
    <property type="evidence" value="ECO:0007669"/>
    <property type="project" value="InterPro"/>
</dbReference>
<gene>
    <name evidence="3" type="ORF">MNOR_LOCUS35841</name>
</gene>
<dbReference type="EMBL" id="CAXKWB010061735">
    <property type="protein sequence ID" value="CAL4184412.1"/>
    <property type="molecule type" value="Genomic_DNA"/>
</dbReference>